<keyword evidence="10" id="KW-0175">Coiled coil</keyword>
<dbReference type="HAMAP" id="MF_00920">
    <property type="entry name" value="FtsY"/>
    <property type="match status" value="1"/>
</dbReference>
<dbReference type="SMART" id="SM00962">
    <property type="entry name" value="SRP54"/>
    <property type="match status" value="1"/>
</dbReference>
<dbReference type="InterPro" id="IPR027417">
    <property type="entry name" value="P-loop_NTPase"/>
</dbReference>
<keyword evidence="2 9" id="KW-0963">Cytoplasm</keyword>
<feature type="region of interest" description="Disordered" evidence="11">
    <location>
        <begin position="207"/>
        <end position="249"/>
    </location>
</feature>
<dbReference type="SMART" id="SM00963">
    <property type="entry name" value="SRP54_N"/>
    <property type="match status" value="1"/>
</dbReference>
<comment type="catalytic activity">
    <reaction evidence="8 9">
        <text>GTP + H2O = GDP + phosphate + H(+)</text>
        <dbReference type="Rhea" id="RHEA:19669"/>
        <dbReference type="ChEBI" id="CHEBI:15377"/>
        <dbReference type="ChEBI" id="CHEBI:15378"/>
        <dbReference type="ChEBI" id="CHEBI:37565"/>
        <dbReference type="ChEBI" id="CHEBI:43474"/>
        <dbReference type="ChEBI" id="CHEBI:58189"/>
        <dbReference type="EC" id="3.6.5.4"/>
    </reaction>
</comment>
<gene>
    <name evidence="9" type="primary">ftsY</name>
    <name evidence="13" type="ORF">J2S23_001799</name>
</gene>
<dbReference type="Proteomes" id="UP001223079">
    <property type="component" value="Unassembled WGS sequence"/>
</dbReference>
<evidence type="ECO:0000256" key="6">
    <source>
        <dbReference type="ARBA" id="ARBA00023136"/>
    </source>
</evidence>
<dbReference type="PANTHER" id="PTHR43134:SF1">
    <property type="entry name" value="SIGNAL RECOGNITION PARTICLE RECEPTOR SUBUNIT ALPHA"/>
    <property type="match status" value="1"/>
</dbReference>
<dbReference type="InterPro" id="IPR042101">
    <property type="entry name" value="SRP54_N_sf"/>
</dbReference>
<dbReference type="InterPro" id="IPR013822">
    <property type="entry name" value="Signal_recog_particl_SRP54_hlx"/>
</dbReference>
<dbReference type="Gene3D" id="1.20.120.140">
    <property type="entry name" value="Signal recognition particle SRP54, nucleotide-binding domain"/>
    <property type="match status" value="1"/>
</dbReference>
<evidence type="ECO:0000256" key="8">
    <source>
        <dbReference type="ARBA" id="ARBA00048027"/>
    </source>
</evidence>
<evidence type="ECO:0000256" key="2">
    <source>
        <dbReference type="ARBA" id="ARBA00022490"/>
    </source>
</evidence>
<keyword evidence="1 9" id="KW-1003">Cell membrane</keyword>
<feature type="binding site" evidence="9">
    <location>
        <begin position="502"/>
        <end position="506"/>
    </location>
    <ligand>
        <name>GTP</name>
        <dbReference type="ChEBI" id="CHEBI:37565"/>
    </ligand>
</feature>
<dbReference type="CDD" id="cd17874">
    <property type="entry name" value="FtsY"/>
    <property type="match status" value="1"/>
</dbReference>
<keyword evidence="4 9" id="KW-0378">Hydrolase</keyword>
<comment type="function">
    <text evidence="9">Involved in targeting and insertion of nascent membrane proteins into the cytoplasmic membrane. Acts as a receptor for the complex formed by the signal recognition particle (SRP) and the ribosome-nascent chain (RNC).</text>
</comment>
<dbReference type="InterPro" id="IPR000897">
    <property type="entry name" value="SRP54_GTPase_dom"/>
</dbReference>
<dbReference type="InterPro" id="IPR003593">
    <property type="entry name" value="AAA+_ATPase"/>
</dbReference>
<comment type="subunit">
    <text evidence="9">Part of the signal recognition particle protein translocation system, which is composed of SRP and FtsY.</text>
</comment>
<reference evidence="13 14" key="1">
    <citation type="submission" date="2023-07" db="EMBL/GenBank/DDBJ databases">
        <title>Genomic Encyclopedia of Type Strains, Phase IV (KMG-IV): sequencing the most valuable type-strain genomes for metagenomic binning, comparative biology and taxonomic classification.</title>
        <authorList>
            <person name="Goeker M."/>
        </authorList>
    </citation>
    <scope>NUCLEOTIDE SEQUENCE [LARGE SCALE GENOMIC DNA]</scope>
    <source>
        <strain evidence="13 14">DSM 105143</strain>
    </source>
</reference>
<dbReference type="SMART" id="SM00382">
    <property type="entry name" value="AAA"/>
    <property type="match status" value="1"/>
</dbReference>
<feature type="binding site" evidence="9">
    <location>
        <begin position="420"/>
        <end position="427"/>
    </location>
    <ligand>
        <name>GTP</name>
        <dbReference type="ChEBI" id="CHEBI:37565"/>
    </ligand>
</feature>
<evidence type="ECO:0000256" key="3">
    <source>
        <dbReference type="ARBA" id="ARBA00022741"/>
    </source>
</evidence>
<evidence type="ECO:0000256" key="11">
    <source>
        <dbReference type="SAM" id="MobiDB-lite"/>
    </source>
</evidence>
<feature type="domain" description="SRP54-type proteins GTP-binding" evidence="12">
    <location>
        <begin position="587"/>
        <end position="600"/>
    </location>
</feature>
<proteinExistence type="inferred from homology"/>
<comment type="subcellular location">
    <subcellularLocation>
        <location evidence="9">Cell membrane</location>
        <topology evidence="9">Peripheral membrane protein</topology>
        <orientation evidence="9">Cytoplasmic side</orientation>
    </subcellularLocation>
    <subcellularLocation>
        <location evidence="9">Cytoplasm</location>
    </subcellularLocation>
</comment>
<evidence type="ECO:0000256" key="10">
    <source>
        <dbReference type="SAM" id="Coils"/>
    </source>
</evidence>
<keyword evidence="6 9" id="KW-0472">Membrane</keyword>
<name>A0ABT9YTA9_9STRE</name>
<dbReference type="EMBL" id="JAUSTM010000020">
    <property type="protein sequence ID" value="MDQ0223224.1"/>
    <property type="molecule type" value="Genomic_DNA"/>
</dbReference>
<keyword evidence="3 9" id="KW-0547">Nucleotide-binding</keyword>
<dbReference type="Pfam" id="PF00448">
    <property type="entry name" value="SRP54"/>
    <property type="match status" value="1"/>
</dbReference>
<dbReference type="PROSITE" id="PS00300">
    <property type="entry name" value="SRP54"/>
    <property type="match status" value="1"/>
</dbReference>
<feature type="compositionally biased region" description="Basic and acidic residues" evidence="11">
    <location>
        <begin position="209"/>
        <end position="226"/>
    </location>
</feature>
<evidence type="ECO:0000313" key="14">
    <source>
        <dbReference type="Proteomes" id="UP001223079"/>
    </source>
</evidence>
<dbReference type="InterPro" id="IPR004390">
    <property type="entry name" value="SR_rcpt_FtsY"/>
</dbReference>
<evidence type="ECO:0000313" key="13">
    <source>
        <dbReference type="EMBL" id="MDQ0223224.1"/>
    </source>
</evidence>
<dbReference type="Pfam" id="PF02881">
    <property type="entry name" value="SRP54_N"/>
    <property type="match status" value="1"/>
</dbReference>
<evidence type="ECO:0000256" key="7">
    <source>
        <dbReference type="ARBA" id="ARBA00023170"/>
    </source>
</evidence>
<dbReference type="InterPro" id="IPR036225">
    <property type="entry name" value="SRP/SRP_N"/>
</dbReference>
<dbReference type="SUPFAM" id="SSF47364">
    <property type="entry name" value="Domain of the SRP/SRP receptor G-proteins"/>
    <property type="match status" value="1"/>
</dbReference>
<comment type="similarity">
    <text evidence="9">Belongs to the GTP-binding SRP family. FtsY subfamily.</text>
</comment>
<accession>A0ABT9YTA9</accession>
<protein>
    <recommendedName>
        <fullName evidence="9">Signal recognition particle receptor FtsY</fullName>
        <shortName evidence="9">SRP receptor</shortName>
        <ecNumber evidence="9">3.6.5.4</ecNumber>
    </recommendedName>
</protein>
<keyword evidence="5 9" id="KW-0342">GTP-binding</keyword>
<feature type="binding site" evidence="9">
    <location>
        <begin position="566"/>
        <end position="569"/>
    </location>
    <ligand>
        <name>GTP</name>
        <dbReference type="ChEBI" id="CHEBI:37565"/>
    </ligand>
</feature>
<evidence type="ECO:0000256" key="9">
    <source>
        <dbReference type="HAMAP-Rule" id="MF_00920"/>
    </source>
</evidence>
<dbReference type="PANTHER" id="PTHR43134">
    <property type="entry name" value="SIGNAL RECOGNITION PARTICLE RECEPTOR SUBUNIT ALPHA"/>
    <property type="match status" value="1"/>
</dbReference>
<evidence type="ECO:0000256" key="5">
    <source>
        <dbReference type="ARBA" id="ARBA00023134"/>
    </source>
</evidence>
<evidence type="ECO:0000259" key="12">
    <source>
        <dbReference type="PROSITE" id="PS00300"/>
    </source>
</evidence>
<dbReference type="EC" id="3.6.5.4" evidence="9"/>
<evidence type="ECO:0000256" key="1">
    <source>
        <dbReference type="ARBA" id="ARBA00022475"/>
    </source>
</evidence>
<dbReference type="Gene3D" id="3.40.50.300">
    <property type="entry name" value="P-loop containing nucleotide triphosphate hydrolases"/>
    <property type="match status" value="1"/>
</dbReference>
<dbReference type="SUPFAM" id="SSF52540">
    <property type="entry name" value="P-loop containing nucleoside triphosphate hydrolases"/>
    <property type="match status" value="1"/>
</dbReference>
<evidence type="ECO:0000256" key="4">
    <source>
        <dbReference type="ARBA" id="ARBA00022801"/>
    </source>
</evidence>
<sequence>MGLFDRLFGKKREQDDDIKDEVALDQEHQLDQDQDPIDWETVSEQAEDRFAEEVAKTSEADELEETFENDLLADQASSAEHFFEDEVAVPEEHLSFPQDALTDHETTDWESISHLAEDSFATEIAETITQIDGTEPSFEESSIADQAASAEVFFEDEVVVQEANRDFPQEEILVPEDVMSQSEEQATTELIQTDEADLVEGQAFPTEADAYHAADEEHQAETRLSDEATESSLPSGHQEVTDSTIEPRSVETVDHVPSSLERAMEILRDKEKRAAAVEEAEARKAEEDRLAAERAAQEAQQVAREEVQETTEEKYERSLKKTRTGFGAKLNAFFANFRTVDEEFFEDLEELLITSDVGVQVATTLTEELRQEAKLENAKKPEDLRRVIIEKLVDIYEQDGDFEAEKIRLQDGLTVMLFVGVNGVGKTTSIGKLANKYKKEGKKVMLVAADTFRAGAVAQLVEWARRVDVAVVTGPEKSDPASVVYDGMERAVAEGIDILMIDTAGRLQNKDNLMAELEKIGRIIKRVLPEAPHETLLALDASTGQNALVQAKEFSKITPLTGLVLTKIDGTARGGVVLAIRQELDIPVKLIGFGEKIDDIGQFDSEDFMRGLLDGLV</sequence>
<keyword evidence="7 9" id="KW-0675">Receptor</keyword>
<feature type="coiled-coil region" evidence="10">
    <location>
        <begin position="260"/>
        <end position="313"/>
    </location>
</feature>
<organism evidence="13 14">
    <name type="scientific">Streptococcus moroccensis</name>
    <dbReference type="NCBI Taxonomy" id="1451356"/>
    <lineage>
        <taxon>Bacteria</taxon>
        <taxon>Bacillati</taxon>
        <taxon>Bacillota</taxon>
        <taxon>Bacilli</taxon>
        <taxon>Lactobacillales</taxon>
        <taxon>Streptococcaceae</taxon>
        <taxon>Streptococcus</taxon>
    </lineage>
</organism>
<keyword evidence="14" id="KW-1185">Reference proteome</keyword>
<dbReference type="NCBIfam" id="TIGR00064">
    <property type="entry name" value="ftsY"/>
    <property type="match status" value="1"/>
</dbReference>
<comment type="caution">
    <text evidence="13">The sequence shown here is derived from an EMBL/GenBank/DDBJ whole genome shotgun (WGS) entry which is preliminary data.</text>
</comment>